<gene>
    <name evidence="1" type="ORF">SB6411_04189</name>
</gene>
<sequence length="79" mass="8884">MRGSCLSPEASLRLVKFVPDEFVPPLPPLSNSNYLGYIFIYDCTLGLPVQARLSRVQCVSNHSVERFGMLMQNAIHVFI</sequence>
<proteinExistence type="predicted"/>
<evidence type="ECO:0000313" key="2">
    <source>
        <dbReference type="Proteomes" id="UP000317652"/>
    </source>
</evidence>
<name>A0ABY6VKY3_9ENTR</name>
<reference evidence="1 2" key="1">
    <citation type="submission" date="2019-07" db="EMBL/GenBank/DDBJ databases">
        <authorList>
            <person name="Brisse S."/>
            <person name="Rodrigues C."/>
            <person name="Thorpe H."/>
        </authorList>
    </citation>
    <scope>NUCLEOTIDE SEQUENCE [LARGE SCALE GENOMIC DNA]</scope>
    <source>
        <strain evidence="1">SB6411</strain>
    </source>
</reference>
<dbReference type="EMBL" id="CABGGS010000047">
    <property type="protein sequence ID" value="VUT02125.1"/>
    <property type="molecule type" value="Genomic_DNA"/>
</dbReference>
<organism evidence="1 2">
    <name type="scientific">Klebsiella spallanzanii</name>
    <dbReference type="NCBI Taxonomy" id="2587528"/>
    <lineage>
        <taxon>Bacteria</taxon>
        <taxon>Pseudomonadati</taxon>
        <taxon>Pseudomonadota</taxon>
        <taxon>Gammaproteobacteria</taxon>
        <taxon>Enterobacterales</taxon>
        <taxon>Enterobacteriaceae</taxon>
        <taxon>Klebsiella/Raoultella group</taxon>
        <taxon>Klebsiella</taxon>
    </lineage>
</organism>
<accession>A0ABY6VKY3</accession>
<dbReference type="Proteomes" id="UP000317652">
    <property type="component" value="Unassembled WGS sequence"/>
</dbReference>
<evidence type="ECO:0000313" key="1">
    <source>
        <dbReference type="EMBL" id="VUT02125.1"/>
    </source>
</evidence>
<protein>
    <submittedName>
        <fullName evidence="1">Uncharacterized protein</fullName>
    </submittedName>
</protein>
<comment type="caution">
    <text evidence="1">The sequence shown here is derived from an EMBL/GenBank/DDBJ whole genome shotgun (WGS) entry which is preliminary data.</text>
</comment>
<keyword evidence="2" id="KW-1185">Reference proteome</keyword>